<comment type="caution">
    <text evidence="3">The sequence shown here is derived from an EMBL/GenBank/DDBJ whole genome shotgun (WGS) entry which is preliminary data.</text>
</comment>
<accession>A0A5A8C2T6</accession>
<evidence type="ECO:0000313" key="4">
    <source>
        <dbReference type="Proteomes" id="UP000323011"/>
    </source>
</evidence>
<feature type="transmembrane region" description="Helical" evidence="2">
    <location>
        <begin position="179"/>
        <end position="205"/>
    </location>
</feature>
<keyword evidence="2" id="KW-0812">Transmembrane</keyword>
<evidence type="ECO:0000256" key="2">
    <source>
        <dbReference type="SAM" id="Phobius"/>
    </source>
</evidence>
<organism evidence="3 4">
    <name type="scientific">Cafeteria roenbergensis</name>
    <name type="common">Marine flagellate</name>
    <dbReference type="NCBI Taxonomy" id="33653"/>
    <lineage>
        <taxon>Eukaryota</taxon>
        <taxon>Sar</taxon>
        <taxon>Stramenopiles</taxon>
        <taxon>Bigyra</taxon>
        <taxon>Opalozoa</taxon>
        <taxon>Bicosoecida</taxon>
        <taxon>Cafeteriaceae</taxon>
        <taxon>Cafeteria</taxon>
    </lineage>
</organism>
<feature type="transmembrane region" description="Helical" evidence="2">
    <location>
        <begin position="66"/>
        <end position="87"/>
    </location>
</feature>
<feature type="transmembrane region" description="Helical" evidence="2">
    <location>
        <begin position="144"/>
        <end position="173"/>
    </location>
</feature>
<name>A0A5A8C2T6_CAFRO</name>
<proteinExistence type="predicted"/>
<sequence>MPQLAGKSRRVERVGMYRAELLGGRAFWGEDASMWEQFWFYCCNSHALLSLLLAHPKHPFSRRARLVLLLTTTSLQFAISTALGELFGPAAAQSRLEHAGSFIASFVASVLMAVVTLIMSMCITADDRLWGDLEGGNKRAAASIVGKCFVICLFLAAIAVSGVTVLLCALLGSQPLEEYATVFGLSLLQSWTYIFLLTAVVKFCFRYRSDRAKAAKMNQAHAASVAAARAAAAAESPVGASPATEAGTGSPQASSHGVAAGPGDVDLVRSDGASETASESGSPTQAGLGSTSSRVASMTARGKATEMTSRGHSLAKSSAEWLVSALKRQRKSGIAPAFPFSFGELQRWGRGEDIDAAYAAGKAASDVSGAEQARAASPAGEPQALP</sequence>
<dbReference type="EMBL" id="VLTN01000069">
    <property type="protein sequence ID" value="KAA0147303.1"/>
    <property type="molecule type" value="Genomic_DNA"/>
</dbReference>
<protein>
    <submittedName>
        <fullName evidence="3">Uncharacterized protein</fullName>
    </submittedName>
</protein>
<gene>
    <name evidence="3" type="ORF">FNF29_07472</name>
</gene>
<keyword evidence="2" id="KW-0472">Membrane</keyword>
<evidence type="ECO:0000313" key="3">
    <source>
        <dbReference type="EMBL" id="KAA0147303.1"/>
    </source>
</evidence>
<dbReference type="AlphaFoldDB" id="A0A5A8C2T6"/>
<feature type="transmembrane region" description="Helical" evidence="2">
    <location>
        <begin position="99"/>
        <end position="123"/>
    </location>
</feature>
<feature type="region of interest" description="Disordered" evidence="1">
    <location>
        <begin position="360"/>
        <end position="386"/>
    </location>
</feature>
<feature type="region of interest" description="Disordered" evidence="1">
    <location>
        <begin position="238"/>
        <end position="312"/>
    </location>
</feature>
<dbReference type="Proteomes" id="UP000323011">
    <property type="component" value="Unassembled WGS sequence"/>
</dbReference>
<evidence type="ECO:0000256" key="1">
    <source>
        <dbReference type="SAM" id="MobiDB-lite"/>
    </source>
</evidence>
<keyword evidence="2" id="KW-1133">Transmembrane helix</keyword>
<keyword evidence="4" id="KW-1185">Reference proteome</keyword>
<feature type="compositionally biased region" description="Polar residues" evidence="1">
    <location>
        <begin position="273"/>
        <end position="296"/>
    </location>
</feature>
<reference evidence="3 4" key="1">
    <citation type="submission" date="2019-07" db="EMBL/GenBank/DDBJ databases">
        <title>Genomes of Cafeteria roenbergensis.</title>
        <authorList>
            <person name="Fischer M.G."/>
            <person name="Hackl T."/>
            <person name="Roman M."/>
        </authorList>
    </citation>
    <scope>NUCLEOTIDE SEQUENCE [LARGE SCALE GENOMIC DNA]</scope>
    <source>
        <strain evidence="3 4">BVI</strain>
    </source>
</reference>